<dbReference type="Pfam" id="PF00999">
    <property type="entry name" value="Na_H_Exchanger"/>
    <property type="match status" value="1"/>
</dbReference>
<reference evidence="9 10" key="1">
    <citation type="submission" date="2016-08" db="EMBL/GenBank/DDBJ databases">
        <authorList>
            <person name="Seilhamer J.J."/>
        </authorList>
    </citation>
    <scope>NUCLEOTIDE SEQUENCE [LARGE SCALE GENOMIC DNA]</scope>
    <source>
        <strain evidence="9 10">A37T2</strain>
    </source>
</reference>
<accession>A0A1C4AUI5</accession>
<keyword evidence="3" id="KW-0813">Transport</keyword>
<feature type="transmembrane region" description="Helical" evidence="7">
    <location>
        <begin position="29"/>
        <end position="48"/>
    </location>
</feature>
<proteinExistence type="inferred from homology"/>
<dbReference type="STRING" id="1335309.GA0116948_102289"/>
<feature type="transmembrane region" description="Helical" evidence="7">
    <location>
        <begin position="216"/>
        <end position="235"/>
    </location>
</feature>
<dbReference type="InterPro" id="IPR006153">
    <property type="entry name" value="Cation/H_exchanger_TM"/>
</dbReference>
<feature type="transmembrane region" description="Helical" evidence="7">
    <location>
        <begin position="54"/>
        <end position="75"/>
    </location>
</feature>
<dbReference type="Gene3D" id="1.20.1530.20">
    <property type="match status" value="1"/>
</dbReference>
<dbReference type="GO" id="GO:1902600">
    <property type="term" value="P:proton transmembrane transport"/>
    <property type="evidence" value="ECO:0007669"/>
    <property type="project" value="InterPro"/>
</dbReference>
<dbReference type="AlphaFoldDB" id="A0A1C4AUI5"/>
<evidence type="ECO:0000313" key="9">
    <source>
        <dbReference type="EMBL" id="SCB98201.1"/>
    </source>
</evidence>
<feature type="transmembrane region" description="Helical" evidence="7">
    <location>
        <begin position="115"/>
        <end position="134"/>
    </location>
</feature>
<feature type="transmembrane region" description="Helical" evidence="7">
    <location>
        <begin position="293"/>
        <end position="316"/>
    </location>
</feature>
<name>A0A1C4AUI5_9BACT</name>
<feature type="transmembrane region" description="Helical" evidence="7">
    <location>
        <begin position="6"/>
        <end position="22"/>
    </location>
</feature>
<protein>
    <submittedName>
        <fullName evidence="9">Transporter, CPA2 family</fullName>
    </submittedName>
</protein>
<feature type="transmembrane region" description="Helical" evidence="7">
    <location>
        <begin position="87"/>
        <end position="109"/>
    </location>
</feature>
<dbReference type="PANTHER" id="PTHR42751:SF3">
    <property type="entry name" value="SODIUM_GLUTAMATE SYMPORTER"/>
    <property type="match status" value="1"/>
</dbReference>
<dbReference type="Proteomes" id="UP000242818">
    <property type="component" value="Unassembled WGS sequence"/>
</dbReference>
<evidence type="ECO:0000256" key="1">
    <source>
        <dbReference type="ARBA" id="ARBA00004141"/>
    </source>
</evidence>
<feature type="transmembrane region" description="Helical" evidence="7">
    <location>
        <begin position="266"/>
        <end position="287"/>
    </location>
</feature>
<evidence type="ECO:0000313" key="10">
    <source>
        <dbReference type="Proteomes" id="UP000242818"/>
    </source>
</evidence>
<dbReference type="PANTHER" id="PTHR42751">
    <property type="entry name" value="SODIUM/HYDROGEN EXCHANGER FAMILY/TRKA DOMAIN PROTEIN"/>
    <property type="match status" value="1"/>
</dbReference>
<keyword evidence="6 7" id="KW-0472">Membrane</keyword>
<evidence type="ECO:0000256" key="7">
    <source>
        <dbReference type="SAM" id="Phobius"/>
    </source>
</evidence>
<evidence type="ECO:0000256" key="5">
    <source>
        <dbReference type="ARBA" id="ARBA00022989"/>
    </source>
</evidence>
<keyword evidence="4 7" id="KW-0812">Transmembrane</keyword>
<dbReference type="GO" id="GO:0015297">
    <property type="term" value="F:antiporter activity"/>
    <property type="evidence" value="ECO:0007669"/>
    <property type="project" value="InterPro"/>
</dbReference>
<organism evidence="9 10">
    <name type="scientific">Chitinophaga costaii</name>
    <dbReference type="NCBI Taxonomy" id="1335309"/>
    <lineage>
        <taxon>Bacteria</taxon>
        <taxon>Pseudomonadati</taxon>
        <taxon>Bacteroidota</taxon>
        <taxon>Chitinophagia</taxon>
        <taxon>Chitinophagales</taxon>
        <taxon>Chitinophagaceae</taxon>
        <taxon>Chitinophaga</taxon>
    </lineage>
</organism>
<gene>
    <name evidence="9" type="ORF">GA0116948_102289</name>
</gene>
<sequence length="396" mass="43705">MHDLLLPISVMSMVILLLIFLLKRLNQPYPVAYILAGFLLGPQAAGIFTGPENIAALGEIGVLLLMFFLGMEIEVPDKRSLLLQPIIAQLVKTILALGGAMATGFLLHWKIGNTLILAILLLFNSTAVVSEFLRKTHELHTPMGKIALNILLVQDILIAPVFTLFRIISNKHSLHPADLLASITGCILIFLLLRSIRYQNLLQLPVWREMDQDHDLQVFTGAFICIGFALLASWIGFSGPVGSFVAGIYIGRTNAFHWLGNVLKPFKVFFVALFFISIGLMLDLSYIKANILTILTITLLIQLINSMLSAVVFRILRYSWHDSLYAGALLSQTGELGLLACSMAYKADIIEESFFKTALAVTGLTLLLSTAWINILRKLIRSGRSSNSKIATNTLL</sequence>
<dbReference type="RefSeq" id="WP_205686091.1">
    <property type="nucleotide sequence ID" value="NZ_FMAR01000002.1"/>
</dbReference>
<dbReference type="InterPro" id="IPR038770">
    <property type="entry name" value="Na+/solute_symporter_sf"/>
</dbReference>
<comment type="similarity">
    <text evidence="2">Belongs to the monovalent cation:proton antiporter 2 (CPA2) transporter (TC 2.A.37) family.</text>
</comment>
<feature type="domain" description="Cation/H+ exchanger transmembrane" evidence="8">
    <location>
        <begin position="14"/>
        <end position="373"/>
    </location>
</feature>
<evidence type="ECO:0000256" key="6">
    <source>
        <dbReference type="ARBA" id="ARBA00023136"/>
    </source>
</evidence>
<keyword evidence="10" id="KW-1185">Reference proteome</keyword>
<evidence type="ECO:0000259" key="8">
    <source>
        <dbReference type="Pfam" id="PF00999"/>
    </source>
</evidence>
<evidence type="ECO:0000256" key="3">
    <source>
        <dbReference type="ARBA" id="ARBA00022448"/>
    </source>
</evidence>
<comment type="subcellular location">
    <subcellularLocation>
        <location evidence="1">Membrane</location>
        <topology evidence="1">Multi-pass membrane protein</topology>
    </subcellularLocation>
</comment>
<feature type="transmembrane region" description="Helical" evidence="7">
    <location>
        <begin position="146"/>
        <end position="167"/>
    </location>
</feature>
<feature type="transmembrane region" description="Helical" evidence="7">
    <location>
        <begin position="357"/>
        <end position="376"/>
    </location>
</feature>
<dbReference type="GO" id="GO:0016020">
    <property type="term" value="C:membrane"/>
    <property type="evidence" value="ECO:0007669"/>
    <property type="project" value="UniProtKB-SubCell"/>
</dbReference>
<feature type="transmembrane region" description="Helical" evidence="7">
    <location>
        <begin position="179"/>
        <end position="196"/>
    </location>
</feature>
<evidence type="ECO:0000256" key="2">
    <source>
        <dbReference type="ARBA" id="ARBA00005551"/>
    </source>
</evidence>
<dbReference type="EMBL" id="FMAR01000002">
    <property type="protein sequence ID" value="SCB98201.1"/>
    <property type="molecule type" value="Genomic_DNA"/>
</dbReference>
<evidence type="ECO:0000256" key="4">
    <source>
        <dbReference type="ARBA" id="ARBA00022692"/>
    </source>
</evidence>
<keyword evidence="5 7" id="KW-1133">Transmembrane helix</keyword>